<dbReference type="PANTHER" id="PTHR43643">
    <property type="entry name" value="HISTIDINOL-PHOSPHATE AMINOTRANSFERASE 2"/>
    <property type="match status" value="1"/>
</dbReference>
<dbReference type="Gene3D" id="3.40.640.10">
    <property type="entry name" value="Type I PLP-dependent aspartate aminotransferase-like (Major domain)"/>
    <property type="match status" value="1"/>
</dbReference>
<proteinExistence type="inferred from homology"/>
<dbReference type="GO" id="GO:0030170">
    <property type="term" value="F:pyridoxal phosphate binding"/>
    <property type="evidence" value="ECO:0007669"/>
    <property type="project" value="InterPro"/>
</dbReference>
<accession>B8KRT0</accession>
<evidence type="ECO:0000256" key="2">
    <source>
        <dbReference type="ARBA" id="ARBA00005011"/>
    </source>
</evidence>
<keyword evidence="5 9" id="KW-0032">Aminotransferase</keyword>
<dbReference type="HOGENOM" id="CLU_017584_3_0_6"/>
<dbReference type="InterPro" id="IPR015424">
    <property type="entry name" value="PyrdxlP-dep_Trfase"/>
</dbReference>
<evidence type="ECO:0000256" key="5">
    <source>
        <dbReference type="ARBA" id="ARBA00022576"/>
    </source>
</evidence>
<evidence type="ECO:0000256" key="6">
    <source>
        <dbReference type="ARBA" id="ARBA00022679"/>
    </source>
</evidence>
<dbReference type="eggNOG" id="COG0079">
    <property type="taxonomic scope" value="Bacteria"/>
</dbReference>
<gene>
    <name evidence="9 11" type="primary">hisC</name>
    <name evidence="11" type="ORF">NOR51B_2131</name>
</gene>
<keyword evidence="9" id="KW-0368">Histidine biosynthesis</keyword>
<evidence type="ECO:0000256" key="4">
    <source>
        <dbReference type="ARBA" id="ARBA00011738"/>
    </source>
</evidence>
<dbReference type="GO" id="GO:0004400">
    <property type="term" value="F:histidinol-phosphate transaminase activity"/>
    <property type="evidence" value="ECO:0007669"/>
    <property type="project" value="UniProtKB-UniRule"/>
</dbReference>
<comment type="pathway">
    <text evidence="2 9">Amino-acid biosynthesis; L-histidine biosynthesis; L-histidine from 5-phospho-alpha-D-ribose 1-diphosphate: step 7/9.</text>
</comment>
<evidence type="ECO:0000256" key="8">
    <source>
        <dbReference type="ARBA" id="ARBA00047481"/>
    </source>
</evidence>
<dbReference type="HAMAP" id="MF_01023">
    <property type="entry name" value="HisC_aminotrans_2"/>
    <property type="match status" value="1"/>
</dbReference>
<dbReference type="InterPro" id="IPR005861">
    <property type="entry name" value="HisP_aminotrans"/>
</dbReference>
<dbReference type="SUPFAM" id="SSF53383">
    <property type="entry name" value="PLP-dependent transferases"/>
    <property type="match status" value="1"/>
</dbReference>
<dbReference type="InterPro" id="IPR004839">
    <property type="entry name" value="Aminotransferase_I/II_large"/>
</dbReference>
<dbReference type="GO" id="GO:0000105">
    <property type="term" value="P:L-histidine biosynthetic process"/>
    <property type="evidence" value="ECO:0007669"/>
    <property type="project" value="UniProtKB-UniRule"/>
</dbReference>
<feature type="modified residue" description="N6-(pyridoxal phosphate)lysine" evidence="9">
    <location>
        <position position="210"/>
    </location>
</feature>
<dbReference type="InterPro" id="IPR015421">
    <property type="entry name" value="PyrdxlP-dep_Trfase_major"/>
</dbReference>
<dbReference type="InterPro" id="IPR050106">
    <property type="entry name" value="HistidinolP_aminotransfase"/>
</dbReference>
<comment type="catalytic activity">
    <reaction evidence="8 9">
        <text>L-histidinol phosphate + 2-oxoglutarate = 3-(imidazol-4-yl)-2-oxopropyl phosphate + L-glutamate</text>
        <dbReference type="Rhea" id="RHEA:23744"/>
        <dbReference type="ChEBI" id="CHEBI:16810"/>
        <dbReference type="ChEBI" id="CHEBI:29985"/>
        <dbReference type="ChEBI" id="CHEBI:57766"/>
        <dbReference type="ChEBI" id="CHEBI:57980"/>
        <dbReference type="EC" id="2.6.1.9"/>
    </reaction>
</comment>
<protein>
    <recommendedName>
        <fullName evidence="9">Histidinol-phosphate aminotransferase</fullName>
        <ecNumber evidence="9">2.6.1.9</ecNumber>
    </recommendedName>
    <alternativeName>
        <fullName evidence="9">Imidazole acetol-phosphate transaminase</fullName>
    </alternativeName>
</protein>
<comment type="subunit">
    <text evidence="4 9">Homodimer.</text>
</comment>
<dbReference type="PANTHER" id="PTHR43643:SF3">
    <property type="entry name" value="HISTIDINOL-PHOSPHATE AMINOTRANSFERASE"/>
    <property type="match status" value="1"/>
</dbReference>
<dbReference type="Gene3D" id="3.90.1150.10">
    <property type="entry name" value="Aspartate Aminotransferase, domain 1"/>
    <property type="match status" value="1"/>
</dbReference>
<dbReference type="NCBIfam" id="TIGR01141">
    <property type="entry name" value="hisC"/>
    <property type="match status" value="1"/>
</dbReference>
<evidence type="ECO:0000256" key="9">
    <source>
        <dbReference type="HAMAP-Rule" id="MF_01023"/>
    </source>
</evidence>
<organism evidence="11 12">
    <name type="scientific">Luminiphilus syltensis NOR5-1B</name>
    <dbReference type="NCBI Taxonomy" id="565045"/>
    <lineage>
        <taxon>Bacteria</taxon>
        <taxon>Pseudomonadati</taxon>
        <taxon>Pseudomonadota</taxon>
        <taxon>Gammaproteobacteria</taxon>
        <taxon>Cellvibrionales</taxon>
        <taxon>Halieaceae</taxon>
        <taxon>Luminiphilus</taxon>
    </lineage>
</organism>
<dbReference type="EMBL" id="DS999411">
    <property type="protein sequence ID" value="EED36183.1"/>
    <property type="molecule type" value="Genomic_DNA"/>
</dbReference>
<dbReference type="UniPathway" id="UPA00031">
    <property type="reaction ID" value="UER00012"/>
</dbReference>
<name>B8KRT0_9GAMM</name>
<keyword evidence="6 9" id="KW-0808">Transferase</keyword>
<sequence>MSKFWNDTIRSLVPYVPGEQPKVSNLVKLNTNEHPLPPSKSVMEAIAAVQADDLRRYPDPESLNLRGAIASVESLSVGEVFVGNGSDEVLGLIFQGFLAGSDPLTVPAISYGFYPVWARLNGLQINPIPLRDDFSLDLEGFSKSSGPLLFANPNAPTGLSVSMAEIEWLLENNTDRLVVVDEAYFGFGSETAAPLIARYDNLLITRTLSKSHSLAGLRVGYALGDSTLIDGLVRIKDSFNSYPVDAIAQAAAAAAIRDVDWLTEASAVVVENREALAGALVERGFEVTASTANFLFVRHKNGGGKALFNRLRGEGLIVRRWDSESIQDWLRVTVGSTRQHKVLLDAIDRSLEAG</sequence>
<dbReference type="EC" id="2.6.1.9" evidence="9"/>
<dbReference type="CDD" id="cd00609">
    <property type="entry name" value="AAT_like"/>
    <property type="match status" value="1"/>
</dbReference>
<evidence type="ECO:0000256" key="3">
    <source>
        <dbReference type="ARBA" id="ARBA00007970"/>
    </source>
</evidence>
<comment type="cofactor">
    <cofactor evidence="1 9">
        <name>pyridoxal 5'-phosphate</name>
        <dbReference type="ChEBI" id="CHEBI:597326"/>
    </cofactor>
</comment>
<evidence type="ECO:0000256" key="1">
    <source>
        <dbReference type="ARBA" id="ARBA00001933"/>
    </source>
</evidence>
<dbReference type="STRING" id="565045.NOR51B_2131"/>
<dbReference type="AlphaFoldDB" id="B8KRT0"/>
<comment type="similarity">
    <text evidence="3 9">Belongs to the class-II pyridoxal-phosphate-dependent aminotransferase family. Histidinol-phosphate aminotransferase subfamily.</text>
</comment>
<dbReference type="OrthoDB" id="9809616at2"/>
<evidence type="ECO:0000259" key="10">
    <source>
        <dbReference type="Pfam" id="PF00155"/>
    </source>
</evidence>
<keyword evidence="12" id="KW-1185">Reference proteome</keyword>
<evidence type="ECO:0000313" key="12">
    <source>
        <dbReference type="Proteomes" id="UP000004699"/>
    </source>
</evidence>
<dbReference type="Pfam" id="PF00155">
    <property type="entry name" value="Aminotran_1_2"/>
    <property type="match status" value="1"/>
</dbReference>
<evidence type="ECO:0000313" key="11">
    <source>
        <dbReference type="EMBL" id="EED36183.1"/>
    </source>
</evidence>
<feature type="domain" description="Aminotransferase class I/classII large" evidence="10">
    <location>
        <begin position="25"/>
        <end position="347"/>
    </location>
</feature>
<dbReference type="RefSeq" id="WP_009020927.1">
    <property type="nucleotide sequence ID" value="NZ_DS999411.1"/>
</dbReference>
<reference evidence="12" key="1">
    <citation type="journal article" date="2013" name="BMC Microbiol.">
        <title>Taxonomy and evolution of bacteriochlorophyll a-containing members of the OM60/NOR5 clade of marine gammaproteobacteria: description of Luminiphilus syltensis gen. nov., sp. nov., reclassification of Haliea rubra as Pseudohaliea rubra gen. nov., comb. nov., and emendation of Chromatocurvus halotolerans.</title>
        <authorList>
            <person name="Spring S."/>
            <person name="Riedel T."/>
            <person name="Sproer C."/>
            <person name="Yan S."/>
            <person name="Harder J."/>
            <person name="Fuchs B.M."/>
        </authorList>
    </citation>
    <scope>NUCLEOTIDE SEQUENCE [LARGE SCALE GENOMIC DNA]</scope>
    <source>
        <strain evidence="12">NOR51-B</strain>
    </source>
</reference>
<evidence type="ECO:0000256" key="7">
    <source>
        <dbReference type="ARBA" id="ARBA00022898"/>
    </source>
</evidence>
<keyword evidence="9" id="KW-0028">Amino-acid biosynthesis</keyword>
<dbReference type="Proteomes" id="UP000004699">
    <property type="component" value="Unassembled WGS sequence"/>
</dbReference>
<dbReference type="InterPro" id="IPR015422">
    <property type="entry name" value="PyrdxlP-dep_Trfase_small"/>
</dbReference>
<keyword evidence="7 9" id="KW-0663">Pyridoxal phosphate</keyword>